<organism evidence="4 5">
    <name type="scientific">Pedobacter heparinus (strain ATCC 13125 / DSM 2366 / CIP 104194 / JCM 7457 / NBRC 12017 / NCIMB 9290 / NRRL B-14731 / HIM 762-3)</name>
    <dbReference type="NCBI Taxonomy" id="485917"/>
    <lineage>
        <taxon>Bacteria</taxon>
        <taxon>Pseudomonadati</taxon>
        <taxon>Bacteroidota</taxon>
        <taxon>Sphingobacteriia</taxon>
        <taxon>Sphingobacteriales</taxon>
        <taxon>Sphingobacteriaceae</taxon>
        <taxon>Pedobacter</taxon>
    </lineage>
</organism>
<dbReference type="STRING" id="485917.Phep_1254"/>
<dbReference type="PANTHER" id="PTHR31151:SF0">
    <property type="entry name" value="PROLINE-TRNA LIGASE (DUF1680)"/>
    <property type="match status" value="1"/>
</dbReference>
<dbReference type="InterPro" id="IPR012878">
    <property type="entry name" value="Beta-AFase-like_GH127_cat"/>
</dbReference>
<feature type="domain" description="Non-reducing end beta-L-arabinofuranosidase-like GH127 catalytic" evidence="2">
    <location>
        <begin position="98"/>
        <end position="432"/>
    </location>
</feature>
<dbReference type="InterPro" id="IPR049046">
    <property type="entry name" value="Beta-AFase-like_GH127_middle"/>
</dbReference>
<dbReference type="Pfam" id="PF07944">
    <property type="entry name" value="Beta-AFase-like_GH127_cat"/>
    <property type="match status" value="1"/>
</dbReference>
<dbReference type="GO" id="GO:0005975">
    <property type="term" value="P:carbohydrate metabolic process"/>
    <property type="evidence" value="ECO:0007669"/>
    <property type="project" value="InterPro"/>
</dbReference>
<proteinExistence type="predicted"/>
<feature type="domain" description="Non-reducing end beta-L-arabinofuranosidase-like GH127 middle" evidence="3">
    <location>
        <begin position="446"/>
        <end position="539"/>
    </location>
</feature>
<evidence type="ECO:0000259" key="3">
    <source>
        <dbReference type="Pfam" id="PF20736"/>
    </source>
</evidence>
<gene>
    <name evidence="4" type="ordered locus">Phep_1254</name>
</gene>
<feature type="chain" id="PRO_5002973161" description="DUF1680 family protein" evidence="1">
    <location>
        <begin position="24"/>
        <end position="684"/>
    </location>
</feature>
<dbReference type="KEGG" id="phe:Phep_1254"/>
<dbReference type="EMBL" id="CP001681">
    <property type="protein sequence ID" value="ACU03470.1"/>
    <property type="molecule type" value="Genomic_DNA"/>
</dbReference>
<keyword evidence="1" id="KW-0732">Signal</keyword>
<name>C6XSC5_PEDHD</name>
<protein>
    <recommendedName>
        <fullName evidence="6">DUF1680 family protein</fullName>
    </recommendedName>
</protein>
<dbReference type="RefSeq" id="WP_012781414.1">
    <property type="nucleotide sequence ID" value="NC_013061.1"/>
</dbReference>
<evidence type="ECO:0000313" key="4">
    <source>
        <dbReference type="EMBL" id="ACU03470.1"/>
    </source>
</evidence>
<dbReference type="PANTHER" id="PTHR31151">
    <property type="entry name" value="PROLINE-TRNA LIGASE (DUF1680)"/>
    <property type="match status" value="1"/>
</dbReference>
<reference evidence="4 5" key="1">
    <citation type="journal article" date="2009" name="Stand. Genomic Sci.">
        <title>Complete genome sequence of Pedobacter heparinus type strain (HIM 762-3).</title>
        <authorList>
            <person name="Han C."/>
            <person name="Spring S."/>
            <person name="Lapidus A."/>
            <person name="Del Rio T.G."/>
            <person name="Tice H."/>
            <person name="Copeland A."/>
            <person name="Cheng J.F."/>
            <person name="Lucas S."/>
            <person name="Chen F."/>
            <person name="Nolan M."/>
            <person name="Bruce D."/>
            <person name="Goodwin L."/>
            <person name="Pitluck S."/>
            <person name="Ivanova N."/>
            <person name="Mavromatis K."/>
            <person name="Mikhailova N."/>
            <person name="Pati A."/>
            <person name="Chen A."/>
            <person name="Palaniappan K."/>
            <person name="Land M."/>
            <person name="Hauser L."/>
            <person name="Chang Y.J."/>
            <person name="Jeffries C.C."/>
            <person name="Saunders E."/>
            <person name="Chertkov O."/>
            <person name="Brettin T."/>
            <person name="Goker M."/>
            <person name="Rohde M."/>
            <person name="Bristow J."/>
            <person name="Eisen J.A."/>
            <person name="Markowitz V."/>
            <person name="Hugenholtz P."/>
            <person name="Kyrpides N.C."/>
            <person name="Klenk H.P."/>
            <person name="Detter J.C."/>
        </authorList>
    </citation>
    <scope>NUCLEOTIDE SEQUENCE [LARGE SCALE GENOMIC DNA]</scope>
    <source>
        <strain evidence="5">ATCC 13125 / DSM 2366 / CIP 104194 / JCM 7457 / NBRC 12017 / NCIMB 9290 / NRRL B-14731 / HIM 762-3</strain>
    </source>
</reference>
<accession>C6XSC5</accession>
<dbReference type="OrthoDB" id="9757939at2"/>
<keyword evidence="5" id="KW-1185">Reference proteome</keyword>
<dbReference type="HOGENOM" id="CLU_016354_0_0_10"/>
<dbReference type="eggNOG" id="COG3533">
    <property type="taxonomic scope" value="Bacteria"/>
</dbReference>
<dbReference type="AlphaFoldDB" id="C6XSC5"/>
<dbReference type="InterPro" id="IPR008928">
    <property type="entry name" value="6-hairpin_glycosidase_sf"/>
</dbReference>
<feature type="signal peptide" evidence="1">
    <location>
        <begin position="1"/>
        <end position="23"/>
    </location>
</feature>
<evidence type="ECO:0008006" key="6">
    <source>
        <dbReference type="Google" id="ProtNLM"/>
    </source>
</evidence>
<dbReference type="SUPFAM" id="SSF48208">
    <property type="entry name" value="Six-hairpin glycosidases"/>
    <property type="match status" value="1"/>
</dbReference>
<evidence type="ECO:0000256" key="1">
    <source>
        <dbReference type="SAM" id="SignalP"/>
    </source>
</evidence>
<dbReference type="Pfam" id="PF20736">
    <property type="entry name" value="Glyco_hydro127M"/>
    <property type="match status" value="1"/>
</dbReference>
<sequence length="684" mass="77765">MNLRNKLFLTIASVVLNIGFAKAMDKAVQPIQKPSKANISKPHYQPVSLGDIKPKGWLLEQLRVMKNGSTGQMDKIYDKIKNDNGWLGGKGDNWEETPYWLDGAVPLAYQLNDTELKAIVLKYINWSIHNQRPSGYFGPITKWERKTGKQIDLANCEQAEDWWPKMIMLKVIQQYYSATQDESVIPFMTKYFNYQKEALKKCPIGKWSEWSQSRGTDNVMMVQWLYGHTKDESLLELAGLINSQSFAWSQWFGGRDWVINAAARPNGKKWMSRHGVNVAMGLKDPAINFQRTGDSTYLKSLKTVFNDLMTLHGLPNGIFSADEDLHGNQPTQGTELCATVEAMYSLEEIINITGDTHYIDALERMTFNAMPSQTTDDYHEKQYFQMANQIEISRGVFAFTLPFDRKMNCVLGAKSGYTCCYVNMHQGWTKFSQNLWHKTENGLAALIYGPNTLSTKVGAQQTDVTIEEVTNYPFEDQINFNLSLKKAVAFPFQLRIPTWCKEAVILINGKIYSKEKGGKIITVNRTWQNKDRLTLQLPMEIAVSEWADNSRAVERGPLVYGLKVQEKWTEGTDEKEGKYFEVHPASAWNYGLLEAVSKNPVKETTITVKALKKDFRWNLENSPIEIIVKAKKIPGWKSQNGLAYLPVTGREGFYKGAVDSDIENVALVPVGFTKLRIIAFPIVK</sequence>
<evidence type="ECO:0000313" key="5">
    <source>
        <dbReference type="Proteomes" id="UP000000852"/>
    </source>
</evidence>
<evidence type="ECO:0000259" key="2">
    <source>
        <dbReference type="Pfam" id="PF07944"/>
    </source>
</evidence>
<dbReference type="Proteomes" id="UP000000852">
    <property type="component" value="Chromosome"/>
</dbReference>